<accession>A0A4Y2KP93</accession>
<proteinExistence type="predicted"/>
<gene>
    <name evidence="1" type="ORF">AVEN_20930_1</name>
</gene>
<comment type="caution">
    <text evidence="1">The sequence shown here is derived from an EMBL/GenBank/DDBJ whole genome shotgun (WGS) entry which is preliminary data.</text>
</comment>
<dbReference type="EMBL" id="BGPR01004845">
    <property type="protein sequence ID" value="GBN03959.1"/>
    <property type="molecule type" value="Genomic_DNA"/>
</dbReference>
<dbReference type="Proteomes" id="UP000499080">
    <property type="component" value="Unassembled WGS sequence"/>
</dbReference>
<dbReference type="OrthoDB" id="10057959at2759"/>
<protein>
    <submittedName>
        <fullName evidence="1">Uncharacterized protein</fullName>
    </submittedName>
</protein>
<evidence type="ECO:0000313" key="2">
    <source>
        <dbReference type="Proteomes" id="UP000499080"/>
    </source>
</evidence>
<evidence type="ECO:0000313" key="1">
    <source>
        <dbReference type="EMBL" id="GBN03959.1"/>
    </source>
</evidence>
<dbReference type="AlphaFoldDB" id="A0A4Y2KP93"/>
<organism evidence="1 2">
    <name type="scientific">Araneus ventricosus</name>
    <name type="common">Orbweaver spider</name>
    <name type="synonym">Epeira ventricosa</name>
    <dbReference type="NCBI Taxonomy" id="182803"/>
    <lineage>
        <taxon>Eukaryota</taxon>
        <taxon>Metazoa</taxon>
        <taxon>Ecdysozoa</taxon>
        <taxon>Arthropoda</taxon>
        <taxon>Chelicerata</taxon>
        <taxon>Arachnida</taxon>
        <taxon>Araneae</taxon>
        <taxon>Araneomorphae</taxon>
        <taxon>Entelegynae</taxon>
        <taxon>Araneoidea</taxon>
        <taxon>Araneidae</taxon>
        <taxon>Araneus</taxon>
    </lineage>
</organism>
<keyword evidence="2" id="KW-1185">Reference proteome</keyword>
<name>A0A4Y2KP93_ARAVE</name>
<sequence>MSLDYNAAKSRVDVVDKLCTTFNLARNEHMWPTVFFFILLNMSGEGELEKECDIYFAPKQKSLDEGRNDLRRTLSSEKYVPIHQRREISRRDNSILKRKEGFVCGSLLHLARKCLGKRK</sequence>
<reference evidence="1 2" key="1">
    <citation type="journal article" date="2019" name="Sci. Rep.">
        <title>Orb-weaving spider Araneus ventricosus genome elucidates the spidroin gene catalogue.</title>
        <authorList>
            <person name="Kono N."/>
            <person name="Nakamura H."/>
            <person name="Ohtoshi R."/>
            <person name="Moran D.A.P."/>
            <person name="Shinohara A."/>
            <person name="Yoshida Y."/>
            <person name="Fujiwara M."/>
            <person name="Mori M."/>
            <person name="Tomita M."/>
            <person name="Arakawa K."/>
        </authorList>
    </citation>
    <scope>NUCLEOTIDE SEQUENCE [LARGE SCALE GENOMIC DNA]</scope>
</reference>